<protein>
    <recommendedName>
        <fullName evidence="3">ABM domain-containing protein</fullName>
    </recommendedName>
</protein>
<dbReference type="AlphaFoldDB" id="A0A9P7GSI6"/>
<organism evidence="1 2">
    <name type="scientific">Fusarium avenaceum</name>
    <dbReference type="NCBI Taxonomy" id="40199"/>
    <lineage>
        <taxon>Eukaryota</taxon>
        <taxon>Fungi</taxon>
        <taxon>Dikarya</taxon>
        <taxon>Ascomycota</taxon>
        <taxon>Pezizomycotina</taxon>
        <taxon>Sordariomycetes</taxon>
        <taxon>Hypocreomycetidae</taxon>
        <taxon>Hypocreales</taxon>
        <taxon>Nectriaceae</taxon>
        <taxon>Fusarium</taxon>
        <taxon>Fusarium tricinctum species complex</taxon>
    </lineage>
</organism>
<dbReference type="EMBL" id="JAGPUO010000029">
    <property type="protein sequence ID" value="KAG5655448.1"/>
    <property type="molecule type" value="Genomic_DNA"/>
</dbReference>
<evidence type="ECO:0000313" key="2">
    <source>
        <dbReference type="Proteomes" id="UP000782241"/>
    </source>
</evidence>
<evidence type="ECO:0008006" key="3">
    <source>
        <dbReference type="Google" id="ProtNLM"/>
    </source>
</evidence>
<sequence>MTVTEVGCMVVKPDLDVMNDSTPEGHILTGTWNTVLSKPGGPQRVYWGLESKDPSRLWAFFDFESVEQHQRFAQEYGADAVKDIPKICTHGELTKHTKLDPSSEVFGYAKAEAILLYFRDDITEDKQQALALQVKKIFEQTFNHSPGVKGVACGWGVEKDFPAPNEDGQPRAVLMSVIGWDNAELQRNHYDEDNHQEAISKITGLEGCTSFDSFTISCRHLKRS</sequence>
<name>A0A9P7GSI6_9HYPO</name>
<gene>
    <name evidence="1" type="ORF">KAF25_000697</name>
</gene>
<dbReference type="Proteomes" id="UP000782241">
    <property type="component" value="Unassembled WGS sequence"/>
</dbReference>
<keyword evidence="2" id="KW-1185">Reference proteome</keyword>
<reference evidence="1" key="1">
    <citation type="submission" date="2021-04" db="EMBL/GenBank/DDBJ databases">
        <title>Draft genome of Fusarium avenaceum strain F156N33, isolated from an atmospheric sample in Virginia.</title>
        <authorList>
            <person name="Yang S."/>
            <person name="Vinatzer B.A."/>
            <person name="Coleman J."/>
        </authorList>
    </citation>
    <scope>NUCLEOTIDE SEQUENCE</scope>
    <source>
        <strain evidence="1">F156N33</strain>
    </source>
</reference>
<accession>A0A9P7GSI6</accession>
<proteinExistence type="predicted"/>
<comment type="caution">
    <text evidence="1">The sequence shown here is derived from an EMBL/GenBank/DDBJ whole genome shotgun (WGS) entry which is preliminary data.</text>
</comment>
<dbReference type="Gene3D" id="3.30.70.100">
    <property type="match status" value="1"/>
</dbReference>
<evidence type="ECO:0000313" key="1">
    <source>
        <dbReference type="EMBL" id="KAG5655448.1"/>
    </source>
</evidence>